<dbReference type="AlphaFoldDB" id="A0A8X6IY90"/>
<dbReference type="InterPro" id="IPR021109">
    <property type="entry name" value="Peptidase_aspartic_dom_sf"/>
</dbReference>
<dbReference type="OrthoDB" id="6436563at2759"/>
<organism evidence="1 2">
    <name type="scientific">Nephila pilipes</name>
    <name type="common">Giant wood spider</name>
    <name type="synonym">Nephila maculata</name>
    <dbReference type="NCBI Taxonomy" id="299642"/>
    <lineage>
        <taxon>Eukaryota</taxon>
        <taxon>Metazoa</taxon>
        <taxon>Ecdysozoa</taxon>
        <taxon>Arthropoda</taxon>
        <taxon>Chelicerata</taxon>
        <taxon>Arachnida</taxon>
        <taxon>Araneae</taxon>
        <taxon>Araneomorphae</taxon>
        <taxon>Entelegynae</taxon>
        <taxon>Araneoidea</taxon>
        <taxon>Nephilidae</taxon>
        <taxon>Nephila</taxon>
    </lineage>
</organism>
<keyword evidence="2" id="KW-1185">Reference proteome</keyword>
<gene>
    <name evidence="1" type="primary">pol_2392</name>
    <name evidence="1" type="ORF">NPIL_686701</name>
</gene>
<dbReference type="Proteomes" id="UP000887013">
    <property type="component" value="Unassembled WGS sequence"/>
</dbReference>
<evidence type="ECO:0000313" key="2">
    <source>
        <dbReference type="Proteomes" id="UP000887013"/>
    </source>
</evidence>
<comment type="caution">
    <text evidence="1">The sequence shown here is derived from an EMBL/GenBank/DDBJ whole genome shotgun (WGS) entry which is preliminary data.</text>
</comment>
<evidence type="ECO:0000313" key="1">
    <source>
        <dbReference type="EMBL" id="GFS63517.1"/>
    </source>
</evidence>
<accession>A0A8X6IY90</accession>
<sequence length="185" mass="20193">MDFELQKLKLKLEAKENGVPQAFSKGDKLKTGDRSERPSVSCYGCGKLGIKKPRCPNCKPTANKDSANFSNISLRSCSSTPNQSAVLKLAVNGTWGTACADTGASHTIAGETLYLILQREGANFRETRLSMSLADGQKSEVEVYTTSAVIKFDGRVIRTPLIALPYAKGSRTFLGWTFYKKLALF</sequence>
<name>A0A8X6IY90_NEPPI</name>
<dbReference type="EMBL" id="BMAW01094049">
    <property type="protein sequence ID" value="GFS63517.1"/>
    <property type="molecule type" value="Genomic_DNA"/>
</dbReference>
<reference evidence="1" key="1">
    <citation type="submission" date="2020-08" db="EMBL/GenBank/DDBJ databases">
        <title>Multicomponent nature underlies the extraordinary mechanical properties of spider dragline silk.</title>
        <authorList>
            <person name="Kono N."/>
            <person name="Nakamura H."/>
            <person name="Mori M."/>
            <person name="Yoshida Y."/>
            <person name="Ohtoshi R."/>
            <person name="Malay A.D."/>
            <person name="Moran D.A.P."/>
            <person name="Tomita M."/>
            <person name="Numata K."/>
            <person name="Arakawa K."/>
        </authorList>
    </citation>
    <scope>NUCLEOTIDE SEQUENCE</scope>
</reference>
<dbReference type="SUPFAM" id="SSF50630">
    <property type="entry name" value="Acid proteases"/>
    <property type="match status" value="1"/>
</dbReference>
<proteinExistence type="predicted"/>
<protein>
    <submittedName>
        <fullName evidence="1">Retrovirus-related Pol polyprotein from transposon 17.6</fullName>
    </submittedName>
</protein>